<dbReference type="Proteomes" id="UP000327013">
    <property type="component" value="Chromosome 4"/>
</dbReference>
<evidence type="ECO:0000313" key="2">
    <source>
        <dbReference type="EMBL" id="KAE8037854.1"/>
    </source>
</evidence>
<evidence type="ECO:0000313" key="3">
    <source>
        <dbReference type="Proteomes" id="UP000327013"/>
    </source>
</evidence>
<proteinExistence type="predicted"/>
<organism evidence="2 3">
    <name type="scientific">Carpinus fangiana</name>
    <dbReference type="NCBI Taxonomy" id="176857"/>
    <lineage>
        <taxon>Eukaryota</taxon>
        <taxon>Viridiplantae</taxon>
        <taxon>Streptophyta</taxon>
        <taxon>Embryophyta</taxon>
        <taxon>Tracheophyta</taxon>
        <taxon>Spermatophyta</taxon>
        <taxon>Magnoliopsida</taxon>
        <taxon>eudicotyledons</taxon>
        <taxon>Gunneridae</taxon>
        <taxon>Pentapetalae</taxon>
        <taxon>rosids</taxon>
        <taxon>fabids</taxon>
        <taxon>Fagales</taxon>
        <taxon>Betulaceae</taxon>
        <taxon>Carpinus</taxon>
    </lineage>
</organism>
<name>A0A660KPX6_9ROSI</name>
<dbReference type="EMBL" id="CM017324">
    <property type="protein sequence ID" value="KAE8037854.1"/>
    <property type="molecule type" value="Genomic_DNA"/>
</dbReference>
<evidence type="ECO:0000256" key="1">
    <source>
        <dbReference type="SAM" id="MobiDB-lite"/>
    </source>
</evidence>
<accession>A0A660KPX6</accession>
<feature type="region of interest" description="Disordered" evidence="1">
    <location>
        <begin position="114"/>
        <end position="134"/>
    </location>
</feature>
<gene>
    <name evidence="2" type="ORF">FH972_010409</name>
</gene>
<sequence length="197" mass="21665">MKMMKLRLKTLLQGVQREVSLPSYELYAFHKTLPPAREQQVRNNNELAGTQRTHLTKPRLHFSSAACMMATNPHKLHSGSAALLASLCHCLAATSPCRSPRQRDPCLAKVDPAASANQHPLGNPALPREPTTPRTFCLTNDAPVSPAVSTLRSIQSSPARYFHTASLQLFQRVASFANTPLAASAQKWESSHDVRSF</sequence>
<reference evidence="2 3" key="1">
    <citation type="submission" date="2019-06" db="EMBL/GenBank/DDBJ databases">
        <title>A chromosomal-level reference genome of Carpinus fangiana (Coryloideae, Betulaceae).</title>
        <authorList>
            <person name="Yang X."/>
            <person name="Wang Z."/>
            <person name="Zhang L."/>
            <person name="Hao G."/>
            <person name="Liu J."/>
            <person name="Yang Y."/>
        </authorList>
    </citation>
    <scope>NUCLEOTIDE SEQUENCE [LARGE SCALE GENOMIC DNA]</scope>
    <source>
        <strain evidence="2">Cfa_2016G</strain>
        <tissue evidence="2">Leaf</tissue>
    </source>
</reference>
<keyword evidence="3" id="KW-1185">Reference proteome</keyword>
<dbReference type="AlphaFoldDB" id="A0A660KPX6"/>
<protein>
    <submittedName>
        <fullName evidence="2">Uncharacterized protein</fullName>
    </submittedName>
</protein>